<proteinExistence type="predicted"/>
<dbReference type="PANTHER" id="PTHR36112">
    <property type="entry name" value="RIBOSOMAL RNA SMALL SUBUNIT METHYLTRANSFERASE J"/>
    <property type="match status" value="1"/>
</dbReference>
<sequence>MNLIVTTAGQPSACVVQTAKQMAAALNAPFVERNRQSLAAIREQYKVSNIIVAAVDGPIVHTSNGEYFFHLSMAELRIKNLLNGKHDHMVAAMGLAAGMSVLDCTLGLATDAIVASFVTGESGQVVGLESSPIIALITRLGLQNFALEPQPEYDITSALRRIKVENADYFQYLLAVPDCSFDVVYFDPMFRQPIYKSSNLHPIRNLADNRSLTPEAVEQACRIARQKVVIKEAAGSGEFSRLGITTIVGGKYSSIQYGIIDCHADKAAGGQL</sequence>
<evidence type="ECO:0000313" key="1">
    <source>
        <dbReference type="EMBL" id="SCM80369.1"/>
    </source>
</evidence>
<organism evidence="1">
    <name type="scientific">uncultured Sporomusa sp</name>
    <dbReference type="NCBI Taxonomy" id="307249"/>
    <lineage>
        <taxon>Bacteria</taxon>
        <taxon>Bacillati</taxon>
        <taxon>Bacillota</taxon>
        <taxon>Negativicutes</taxon>
        <taxon>Selenomonadales</taxon>
        <taxon>Sporomusaceae</taxon>
        <taxon>Sporomusa</taxon>
        <taxon>environmental samples</taxon>
    </lineage>
</organism>
<dbReference type="Pfam" id="PF04445">
    <property type="entry name" value="SAM_MT"/>
    <property type="match status" value="1"/>
</dbReference>
<name>A0A212LSK7_9FIRM</name>
<dbReference type="EMBL" id="FMJE01000003">
    <property type="protein sequence ID" value="SCM80369.1"/>
    <property type="molecule type" value="Genomic_DNA"/>
</dbReference>
<dbReference type="AlphaFoldDB" id="A0A212LSK7"/>
<dbReference type="RefSeq" id="WP_288183809.1">
    <property type="nucleotide sequence ID" value="NZ_LT608335.1"/>
</dbReference>
<gene>
    <name evidence="1" type="ORF">KL86SPO_30547</name>
</gene>
<dbReference type="GO" id="GO:0008990">
    <property type="term" value="F:rRNA (guanine-N2-)-methyltransferase activity"/>
    <property type="evidence" value="ECO:0007669"/>
    <property type="project" value="InterPro"/>
</dbReference>
<protein>
    <submittedName>
        <fullName evidence="1">Protein-L-IsoD(D-D) O-methyltransferase</fullName>
    </submittedName>
</protein>
<accession>A0A212LSK7</accession>
<dbReference type="Gene3D" id="3.40.50.150">
    <property type="entry name" value="Vaccinia Virus protein VP39"/>
    <property type="match status" value="1"/>
</dbReference>
<reference evidence="1" key="1">
    <citation type="submission" date="2016-08" db="EMBL/GenBank/DDBJ databases">
        <authorList>
            <person name="Seilhamer J.J."/>
        </authorList>
    </citation>
    <scope>NUCLEOTIDE SEQUENCE</scope>
    <source>
        <strain evidence="1">86</strain>
    </source>
</reference>
<keyword evidence="1" id="KW-0489">Methyltransferase</keyword>
<dbReference type="InterPro" id="IPR007536">
    <property type="entry name" value="16SrRNA_methylTrfase_J"/>
</dbReference>
<dbReference type="PANTHER" id="PTHR36112:SF1">
    <property type="entry name" value="RIBOSOMAL RNA SMALL SUBUNIT METHYLTRANSFERASE J"/>
    <property type="match status" value="1"/>
</dbReference>
<dbReference type="SUPFAM" id="SSF53335">
    <property type="entry name" value="S-adenosyl-L-methionine-dependent methyltransferases"/>
    <property type="match status" value="1"/>
</dbReference>
<keyword evidence="1" id="KW-0808">Transferase</keyword>
<dbReference type="InterPro" id="IPR029063">
    <property type="entry name" value="SAM-dependent_MTases_sf"/>
</dbReference>